<name>A0A501WT79_9GAMM</name>
<organism evidence="1 2">
    <name type="scientific">Maribrevibacterium harenarium</name>
    <dbReference type="NCBI Taxonomy" id="2589817"/>
    <lineage>
        <taxon>Bacteria</taxon>
        <taxon>Pseudomonadati</taxon>
        <taxon>Pseudomonadota</taxon>
        <taxon>Gammaproteobacteria</taxon>
        <taxon>Oceanospirillales</taxon>
        <taxon>Oceanospirillaceae</taxon>
        <taxon>Maribrevibacterium</taxon>
    </lineage>
</organism>
<dbReference type="Proteomes" id="UP000315901">
    <property type="component" value="Unassembled WGS sequence"/>
</dbReference>
<protein>
    <submittedName>
        <fullName evidence="1">Uncharacterized protein</fullName>
    </submittedName>
</protein>
<evidence type="ECO:0000313" key="2">
    <source>
        <dbReference type="Proteomes" id="UP000315901"/>
    </source>
</evidence>
<accession>A0A501WT79</accession>
<dbReference type="EMBL" id="VFRR01000027">
    <property type="protein sequence ID" value="TPE49006.1"/>
    <property type="molecule type" value="Genomic_DNA"/>
</dbReference>
<reference evidence="1 2" key="1">
    <citation type="submission" date="2019-06" db="EMBL/GenBank/DDBJ databases">
        <title>A novel bacterium of genus Marinomonas, isolated from coastal sand.</title>
        <authorList>
            <person name="Huang H."/>
            <person name="Mo K."/>
            <person name="Hu Y."/>
        </authorList>
    </citation>
    <scope>NUCLEOTIDE SEQUENCE [LARGE SCALE GENOMIC DNA]</scope>
    <source>
        <strain evidence="1 2">HB171799</strain>
    </source>
</reference>
<dbReference type="AlphaFoldDB" id="A0A501WT79"/>
<keyword evidence="2" id="KW-1185">Reference proteome</keyword>
<proteinExistence type="predicted"/>
<sequence length="78" mass="8793">MTPIEWRNFAANLPIPSMAQSRPRLLYDIDPTYFEARNGEGCQYLGAFITDQKTAKNLVMTPIVWCNFAANLPIPSMA</sequence>
<evidence type="ECO:0000313" key="1">
    <source>
        <dbReference type="EMBL" id="TPE49006.1"/>
    </source>
</evidence>
<comment type="caution">
    <text evidence="1">The sequence shown here is derived from an EMBL/GenBank/DDBJ whole genome shotgun (WGS) entry which is preliminary data.</text>
</comment>
<gene>
    <name evidence="1" type="ORF">FJM67_12480</name>
</gene>
<dbReference type="RefSeq" id="WP_140589767.1">
    <property type="nucleotide sequence ID" value="NZ_VFRR01000027.1"/>
</dbReference>